<sequence>MSSAQRPDLKTYAKTVCLRMPTRLRRFQLPVFQMEVSSLRHQLIEFSTETPKKTSNRNSLTNRSSAADMDAMFDKSEMDQLLVDAKNEKQKFETIVRQLREQLTMAETEVKKLRHQLALTESDSKEEIQKLIQQIKSFELKCNEFRETNEQLIMKLKAAEHQKLETELEAQRSAIEDRRQLMVQLSDKNRLVAELQSSLADKQQEINRLNGVMAADKEEWQQFQTDLLTTVRVAEEFKTETLLECQKLMQINRDLETKLADLEIELKKYKTNEDNITPTVDQNAPKCPPTEQTLPQPSHPDPEPEPSLPLPSTPTPPPMDESVTSTTPESP</sequence>
<evidence type="ECO:0000313" key="3">
    <source>
        <dbReference type="EMBL" id="CAD7656988.1"/>
    </source>
</evidence>
<protein>
    <submittedName>
        <fullName evidence="3">Uncharacterized protein</fullName>
    </submittedName>
</protein>
<feature type="coiled-coil region" evidence="1">
    <location>
        <begin position="245"/>
        <end position="272"/>
    </location>
</feature>
<feature type="compositionally biased region" description="Pro residues" evidence="2">
    <location>
        <begin position="305"/>
        <end position="319"/>
    </location>
</feature>
<feature type="compositionally biased region" description="Low complexity" evidence="2">
    <location>
        <begin position="56"/>
        <end position="65"/>
    </location>
</feature>
<evidence type="ECO:0000256" key="2">
    <source>
        <dbReference type="SAM" id="MobiDB-lite"/>
    </source>
</evidence>
<evidence type="ECO:0000313" key="4">
    <source>
        <dbReference type="Proteomes" id="UP000728032"/>
    </source>
</evidence>
<feature type="region of interest" description="Disordered" evidence="2">
    <location>
        <begin position="273"/>
        <end position="331"/>
    </location>
</feature>
<accession>A0A7R9QU70</accession>
<keyword evidence="1" id="KW-0175">Coiled coil</keyword>
<dbReference type="EMBL" id="CAJPVJ010012156">
    <property type="protein sequence ID" value="CAG2174175.1"/>
    <property type="molecule type" value="Genomic_DNA"/>
</dbReference>
<organism evidence="3">
    <name type="scientific">Oppiella nova</name>
    <dbReference type="NCBI Taxonomy" id="334625"/>
    <lineage>
        <taxon>Eukaryota</taxon>
        <taxon>Metazoa</taxon>
        <taxon>Ecdysozoa</taxon>
        <taxon>Arthropoda</taxon>
        <taxon>Chelicerata</taxon>
        <taxon>Arachnida</taxon>
        <taxon>Acari</taxon>
        <taxon>Acariformes</taxon>
        <taxon>Sarcoptiformes</taxon>
        <taxon>Oribatida</taxon>
        <taxon>Brachypylina</taxon>
        <taxon>Oppioidea</taxon>
        <taxon>Oppiidae</taxon>
        <taxon>Oppiella</taxon>
    </lineage>
</organism>
<evidence type="ECO:0000256" key="1">
    <source>
        <dbReference type="SAM" id="Coils"/>
    </source>
</evidence>
<feature type="region of interest" description="Disordered" evidence="2">
    <location>
        <begin position="47"/>
        <end position="66"/>
    </location>
</feature>
<feature type="compositionally biased region" description="Polar residues" evidence="2">
    <location>
        <begin position="322"/>
        <end position="331"/>
    </location>
</feature>
<dbReference type="AlphaFoldDB" id="A0A7R9QU70"/>
<name>A0A7R9QU70_9ACAR</name>
<dbReference type="Proteomes" id="UP000728032">
    <property type="component" value="Unassembled WGS sequence"/>
</dbReference>
<dbReference type="EMBL" id="OC926981">
    <property type="protein sequence ID" value="CAD7656988.1"/>
    <property type="molecule type" value="Genomic_DNA"/>
</dbReference>
<gene>
    <name evidence="3" type="ORF">ONB1V03_LOCUS13623</name>
</gene>
<reference evidence="3" key="1">
    <citation type="submission" date="2020-11" db="EMBL/GenBank/DDBJ databases">
        <authorList>
            <person name="Tran Van P."/>
        </authorList>
    </citation>
    <scope>NUCLEOTIDE SEQUENCE</scope>
</reference>
<proteinExistence type="predicted"/>
<feature type="coiled-coil region" evidence="1">
    <location>
        <begin position="82"/>
        <end position="219"/>
    </location>
</feature>
<feature type="non-terminal residue" evidence="3">
    <location>
        <position position="1"/>
    </location>
</feature>
<keyword evidence="4" id="KW-1185">Reference proteome</keyword>
<dbReference type="OrthoDB" id="10017054at2759"/>